<feature type="compositionally biased region" description="Pro residues" evidence="2">
    <location>
        <begin position="500"/>
        <end position="513"/>
    </location>
</feature>
<dbReference type="Proteomes" id="UP000186817">
    <property type="component" value="Unassembled WGS sequence"/>
</dbReference>
<dbReference type="GO" id="GO:0003677">
    <property type="term" value="F:DNA binding"/>
    <property type="evidence" value="ECO:0007669"/>
    <property type="project" value="InterPro"/>
</dbReference>
<keyword evidence="4" id="KW-1185">Reference proteome</keyword>
<reference evidence="3 4" key="1">
    <citation type="submission" date="2016-02" db="EMBL/GenBank/DDBJ databases">
        <title>Genome analysis of coral dinoflagellate symbionts highlights evolutionary adaptations to a symbiotic lifestyle.</title>
        <authorList>
            <person name="Aranda M."/>
            <person name="Li Y."/>
            <person name="Liew Y.J."/>
            <person name="Baumgarten S."/>
            <person name="Simakov O."/>
            <person name="Wilson M."/>
            <person name="Piel J."/>
            <person name="Ashoor H."/>
            <person name="Bougouffa S."/>
            <person name="Bajic V.B."/>
            <person name="Ryu T."/>
            <person name="Ravasi T."/>
            <person name="Bayer T."/>
            <person name="Micklem G."/>
            <person name="Kim H."/>
            <person name="Bhak J."/>
            <person name="Lajeunesse T.C."/>
            <person name="Voolstra C.R."/>
        </authorList>
    </citation>
    <scope>NUCLEOTIDE SEQUENCE [LARGE SCALE GENOMIC DNA]</scope>
    <source>
        <strain evidence="3 4">CCMP2467</strain>
    </source>
</reference>
<organism evidence="3 4">
    <name type="scientific">Symbiodinium microadriaticum</name>
    <name type="common">Dinoflagellate</name>
    <name type="synonym">Zooxanthella microadriatica</name>
    <dbReference type="NCBI Taxonomy" id="2951"/>
    <lineage>
        <taxon>Eukaryota</taxon>
        <taxon>Sar</taxon>
        <taxon>Alveolata</taxon>
        <taxon>Dinophyceae</taxon>
        <taxon>Suessiales</taxon>
        <taxon>Symbiodiniaceae</taxon>
        <taxon>Symbiodinium</taxon>
    </lineage>
</organism>
<sequence length="1760" mass="187547">MDQLVAFEDGSIEILEFSWPPTSEDQPSATCVAYCIMRRPSGFLLCIPEGFLSPVELEAGQQASEEEGIGPSLAIRVPPVRLEETGEWVAVQEPLVPALVVDLAAQLTDQVAPADLSSPDLVPFVSGQVMVFPRASELLRRAKEWLGTSGVLPDDRAGYHTALSGQEQAAGPAAKERQARAKKPTVAQLASQQAKMMDLMASLVARLDAVAPAEATPQPPKAQPAVELPAQRAVLQQPVSSVLPPCQTVPKQLALSLGPPPPVRRQPPAAEEQPDKEELMQEALGVGELPGDMSSAVLAQSQALFALVSQMSSGAGDPLLDVPAGQSSSSVRGSVNRARLQEELATRGGTFATKVRANMARRMDPTGLLAEDQVSYMNEVPRTPWWVLFPPPPGLGCLAGCPVAGLVAHWICGRGPDSLSLLLVMLHQAALDKGNHTLGWLLTLQADPPASLFAPQVPLPGSSLQCFTPLADQRWITVGLAYIETIAGRISESPAKGGPGKPPPKPPALPPPAVETEEAQLGSPQSSTAAAKEVTSKPFCPSGPLSAAPGPEDAPAPPEVRGDSFPLSGQTASEVPPFDFAVAKGSLSRFLRPFPPCRLTMCLPVLGVAASTWLPVFLREALQPYRSIRAAEVVLHGRGAWPLEKHLSPDLYLPYVEPEVLRCRGPPAPSPVFSGEGRGELVRLCKVWDSSGLLGLTPGPLPSRLLARVFGAYKGPSQQRQIGDRRGINALECRLFGPSSFMPTGPLLCRVHVPPGCCLCGSVTDRRDFYTQAGVSLERSLTNACGPAVPLALLKDTSAAKALLDRGTHDVVDPGLYEGIVGFRRPPLLVNEKQLVHPTFKALFQGDAGGVEYATSAHEGLLQAWGCLLGPGRLEGRSRVSGEGPWQGLIIDDFFSLSVEGPDFQPGAPSLSSAQIDRAKEGYSAEGVLGSDNKEVRSQRLLCVAGAQLDSTEATVADGATLCGYPVQKRLALAAASVRAAQCPVLSEELASSLAGCWVSCLLYRRCFMSVLDGLFALGRTSSAQNAQGSDLRELSRRTAGELQVLAVVAPILTSNLSAAPDSKVYASDASNLKGAFCTSEIDPGTALELWLASDFKGESGKLAPTRAPASFDDGEAASEAEADEAPPASSKPFAYEFDFLEEQVTQRDNRAASTIFAVLMLAGRLGVPTVLVVPGSSLLPRLPAWAFLCKQTAFATARLPGPRSGVDGGRGLLLLTACCGCRGAARDDTPLAAVLGQASPKDSQDDLLRRALLDFAERSRCPASLSPRRAPGLESVVVNDLLSAAFWETEAAWRWRVGAHINVLETQAAVRAVRHVVSRGGDRKALLLLDSSVARGAIAKGRSSSRLLRPVLLRMCATLAGGGVYLGLAHAPTRLNVADDPTRSVPLRNSQDCARRTALLVAFGEWLQAAGFGASSFEEWPAEEVSKALARFGRELFEAGFPYWHLAETINAVAAKRPEIRRQLQGAWDVAFAWMSLEPHTHHVAMPAVVLLAVLSVALLWGWRTEAGLFGLSWGALLRIGEAIGATRASLVLPRDVLGAQQFILLRIAEPKTRFRAARHQAAKLEAADLVTLVDMAFARLQPSSRLWPYSAQTLRRRLDSILESLLIPTARNEERPLDLGSFRPGGATYLLQATEDAELVRRRGRWVSHKVMEVYLQEIAASTFFPALAPAAKKRVMEAASCFPSLLMQEGDAAESKRESESRTSHLASVAMALLAQGFTLSSPPVLPLARRIPGVGARGRASQGSWKVLALRCQALG</sequence>
<dbReference type="SUPFAM" id="SSF56349">
    <property type="entry name" value="DNA breaking-rejoining enzymes"/>
    <property type="match status" value="1"/>
</dbReference>
<dbReference type="InterPro" id="IPR013762">
    <property type="entry name" value="Integrase-like_cat_sf"/>
</dbReference>
<evidence type="ECO:0000313" key="3">
    <source>
        <dbReference type="EMBL" id="OLP76896.1"/>
    </source>
</evidence>
<dbReference type="GO" id="GO:0015074">
    <property type="term" value="P:DNA integration"/>
    <property type="evidence" value="ECO:0007669"/>
    <property type="project" value="InterPro"/>
</dbReference>
<dbReference type="EMBL" id="LSRX01001891">
    <property type="protein sequence ID" value="OLP76896.1"/>
    <property type="molecule type" value="Genomic_DNA"/>
</dbReference>
<gene>
    <name evidence="3" type="ORF">AK812_SmicGene43108</name>
</gene>
<dbReference type="OrthoDB" id="421781at2759"/>
<dbReference type="Gene3D" id="1.10.443.10">
    <property type="entry name" value="Intergrase catalytic core"/>
    <property type="match status" value="1"/>
</dbReference>
<name>A0A1Q9C1V1_SYMMI</name>
<feature type="region of interest" description="Disordered" evidence="2">
    <location>
        <begin position="253"/>
        <end position="278"/>
    </location>
</feature>
<evidence type="ECO:0000256" key="1">
    <source>
        <dbReference type="ARBA" id="ARBA00023172"/>
    </source>
</evidence>
<evidence type="ECO:0000313" key="4">
    <source>
        <dbReference type="Proteomes" id="UP000186817"/>
    </source>
</evidence>
<comment type="caution">
    <text evidence="3">The sequence shown here is derived from an EMBL/GenBank/DDBJ whole genome shotgun (WGS) entry which is preliminary data.</text>
</comment>
<dbReference type="GO" id="GO:0006310">
    <property type="term" value="P:DNA recombination"/>
    <property type="evidence" value="ECO:0007669"/>
    <property type="project" value="UniProtKB-KW"/>
</dbReference>
<feature type="compositionally biased region" description="Acidic residues" evidence="2">
    <location>
        <begin position="1113"/>
        <end position="1125"/>
    </location>
</feature>
<proteinExistence type="predicted"/>
<accession>A0A1Q9C1V1</accession>
<feature type="region of interest" description="Disordered" evidence="2">
    <location>
        <begin position="491"/>
        <end position="568"/>
    </location>
</feature>
<keyword evidence="1" id="KW-0233">DNA recombination</keyword>
<evidence type="ECO:0000256" key="2">
    <source>
        <dbReference type="SAM" id="MobiDB-lite"/>
    </source>
</evidence>
<protein>
    <submittedName>
        <fullName evidence="3">Uncharacterized protein</fullName>
    </submittedName>
</protein>
<dbReference type="InterPro" id="IPR011010">
    <property type="entry name" value="DNA_brk_join_enz"/>
</dbReference>
<feature type="region of interest" description="Disordered" evidence="2">
    <location>
        <begin position="163"/>
        <end position="184"/>
    </location>
</feature>
<feature type="region of interest" description="Disordered" evidence="2">
    <location>
        <begin position="1104"/>
        <end position="1130"/>
    </location>
</feature>